<keyword evidence="2" id="KW-1185">Reference proteome</keyword>
<evidence type="ECO:0000313" key="2">
    <source>
        <dbReference type="Proteomes" id="UP001385951"/>
    </source>
</evidence>
<proteinExistence type="predicted"/>
<dbReference type="Proteomes" id="UP001385951">
    <property type="component" value="Unassembled WGS sequence"/>
</dbReference>
<evidence type="ECO:0008006" key="3">
    <source>
        <dbReference type="Google" id="ProtNLM"/>
    </source>
</evidence>
<protein>
    <recommendedName>
        <fullName evidence="3">Secreted protein</fullName>
    </recommendedName>
</protein>
<evidence type="ECO:0000313" key="1">
    <source>
        <dbReference type="EMBL" id="KAK7682526.1"/>
    </source>
</evidence>
<sequence>MSDTVVLVSITIRILSLSYAKTSQSRVEAFTKGRRVNNALLRTGQPDYFLETCAANDLHFHSPPKYFFFVMDDHLSAHRSPL</sequence>
<dbReference type="AlphaFoldDB" id="A0AAW0FNW7"/>
<dbReference type="EMBL" id="JASBNA010000035">
    <property type="protein sequence ID" value="KAK7682526.1"/>
    <property type="molecule type" value="Genomic_DNA"/>
</dbReference>
<name>A0AAW0FNW7_9APHY</name>
<accession>A0AAW0FNW7</accession>
<reference evidence="1 2" key="1">
    <citation type="submission" date="2022-09" db="EMBL/GenBank/DDBJ databases">
        <authorList>
            <person name="Palmer J.M."/>
        </authorList>
    </citation>
    <scope>NUCLEOTIDE SEQUENCE [LARGE SCALE GENOMIC DNA]</scope>
    <source>
        <strain evidence="1 2">DSM 7382</strain>
    </source>
</reference>
<gene>
    <name evidence="1" type="ORF">QCA50_014326</name>
</gene>
<comment type="caution">
    <text evidence="1">The sequence shown here is derived from an EMBL/GenBank/DDBJ whole genome shotgun (WGS) entry which is preliminary data.</text>
</comment>
<organism evidence="1 2">
    <name type="scientific">Cerrena zonata</name>
    <dbReference type="NCBI Taxonomy" id="2478898"/>
    <lineage>
        <taxon>Eukaryota</taxon>
        <taxon>Fungi</taxon>
        <taxon>Dikarya</taxon>
        <taxon>Basidiomycota</taxon>
        <taxon>Agaricomycotina</taxon>
        <taxon>Agaricomycetes</taxon>
        <taxon>Polyporales</taxon>
        <taxon>Cerrenaceae</taxon>
        <taxon>Cerrena</taxon>
    </lineage>
</organism>